<feature type="region of interest" description="Disordered" evidence="1">
    <location>
        <begin position="55"/>
        <end position="87"/>
    </location>
</feature>
<feature type="region of interest" description="Disordered" evidence="1">
    <location>
        <begin position="796"/>
        <end position="830"/>
    </location>
</feature>
<gene>
    <name evidence="2" type="ORF">GYMLUDRAFT_599351</name>
</gene>
<feature type="compositionally biased region" description="Low complexity" evidence="1">
    <location>
        <begin position="706"/>
        <end position="745"/>
    </location>
</feature>
<feature type="region of interest" description="Disordered" evidence="1">
    <location>
        <begin position="652"/>
        <end position="749"/>
    </location>
</feature>
<proteinExistence type="predicted"/>
<dbReference type="OrthoDB" id="3225203at2759"/>
<feature type="compositionally biased region" description="Polar residues" evidence="1">
    <location>
        <begin position="603"/>
        <end position="612"/>
    </location>
</feature>
<sequence>MGLEVRCLLQCLHIVRTRKVRCRMGLGCGVMDMGLVVIQIGGSGKEGEGRLRIVGRGSRRKDRQKINASKATLSSRHSGGNRERPDPESEWIVLDLGDDFAFKSFLRVIHRYAPHVVDSSFLSSLPEPQIPNRPSNDGYPAAPAPTPNFTTPFPSPNQSAPSTSLNQWSWNTARQEQVRRPIAEEISPIATPVVERPVSPNAGQGTSSPPSLDTVAENVSEPASSGANNTPAGTQTPVVPPRDSKLYRLPPSPTYERMRAAPSSSQTSPVMSAAFLGRRPSGPKHIQTSRQKKSLSTFGALPYPEWRLEIVTKAQRAGMGELTRAMDQFLWSDNPGLALLSREFGLSLGPMEMIRSPSIHTAAGDRFSLNGDGDSTEDATSIRKEKRRRRKMTMEQENIAMGLDLAGNAPFSGNSSKTLNEPSQQSTVSSSTGNSVSEHSLTSTLPGVSEDSRSSLKLGFVDEDSSESGEESSDAEWLGWMADLHRQARLQRVQGERNRLETESLGSETDLFDYWDYQQQDDHRRYQQERKALEPFAIVTSSSPVPTVPSTPVTSTIQGSFIASEYSHSRGLGSTASVETSNASSTSHRPATPVGHIGGPSAVLTSPSSNESLGKKQGRRLSYGLSPSDPPSSATSPSLSQIGHSVEITHHKHEHVSSRSSMHHRPISGMVRDGPHLSHYASTGLIGSGSLASARDTESTNSSLTSGRRPSMPSLSSLSSVARSDGSSSPSVVPSASATASTSSGWPPVERWGASVSLARSIVLQTSQPQPQLSEHTIRATMPRRSSITGLAINPASSSGQSLFSGEEGAASHSNASIRNKSPPVKKKSLVREKAEKLLQGLESTLDFVDAR</sequence>
<feature type="compositionally biased region" description="Polar residues" evidence="1">
    <location>
        <begin position="201"/>
        <end position="211"/>
    </location>
</feature>
<feature type="region of interest" description="Disordered" evidence="1">
    <location>
        <begin position="188"/>
        <end position="269"/>
    </location>
</feature>
<feature type="compositionally biased region" description="Polar residues" evidence="1">
    <location>
        <begin position="572"/>
        <end position="589"/>
    </location>
</feature>
<dbReference type="EMBL" id="KN834773">
    <property type="protein sequence ID" value="KIK60973.1"/>
    <property type="molecule type" value="Genomic_DNA"/>
</dbReference>
<evidence type="ECO:0000256" key="1">
    <source>
        <dbReference type="SAM" id="MobiDB-lite"/>
    </source>
</evidence>
<accession>A0A0D0CXL3</accession>
<feature type="compositionally biased region" description="Polar residues" evidence="1">
    <location>
        <begin position="66"/>
        <end position="78"/>
    </location>
</feature>
<feature type="compositionally biased region" description="Low complexity" evidence="1">
    <location>
        <begin position="631"/>
        <end position="640"/>
    </location>
</feature>
<protein>
    <submittedName>
        <fullName evidence="2">Uncharacterized protein</fullName>
    </submittedName>
</protein>
<organism evidence="2 3">
    <name type="scientific">Collybiopsis luxurians FD-317 M1</name>
    <dbReference type="NCBI Taxonomy" id="944289"/>
    <lineage>
        <taxon>Eukaryota</taxon>
        <taxon>Fungi</taxon>
        <taxon>Dikarya</taxon>
        <taxon>Basidiomycota</taxon>
        <taxon>Agaricomycotina</taxon>
        <taxon>Agaricomycetes</taxon>
        <taxon>Agaricomycetidae</taxon>
        <taxon>Agaricales</taxon>
        <taxon>Marasmiineae</taxon>
        <taxon>Omphalotaceae</taxon>
        <taxon>Collybiopsis</taxon>
        <taxon>Collybiopsis luxurians</taxon>
    </lineage>
</organism>
<keyword evidence="3" id="KW-1185">Reference proteome</keyword>
<dbReference type="AlphaFoldDB" id="A0A0D0CXL3"/>
<feature type="compositionally biased region" description="Low complexity" evidence="1">
    <location>
        <begin position="420"/>
        <end position="440"/>
    </location>
</feature>
<evidence type="ECO:0000313" key="3">
    <source>
        <dbReference type="Proteomes" id="UP000053593"/>
    </source>
</evidence>
<reference evidence="2 3" key="1">
    <citation type="submission" date="2014-04" db="EMBL/GenBank/DDBJ databases">
        <title>Evolutionary Origins and Diversification of the Mycorrhizal Mutualists.</title>
        <authorList>
            <consortium name="DOE Joint Genome Institute"/>
            <consortium name="Mycorrhizal Genomics Consortium"/>
            <person name="Kohler A."/>
            <person name="Kuo A."/>
            <person name="Nagy L.G."/>
            <person name="Floudas D."/>
            <person name="Copeland A."/>
            <person name="Barry K.W."/>
            <person name="Cichocki N."/>
            <person name="Veneault-Fourrey C."/>
            <person name="LaButti K."/>
            <person name="Lindquist E.A."/>
            <person name="Lipzen A."/>
            <person name="Lundell T."/>
            <person name="Morin E."/>
            <person name="Murat C."/>
            <person name="Riley R."/>
            <person name="Ohm R."/>
            <person name="Sun H."/>
            <person name="Tunlid A."/>
            <person name="Henrissat B."/>
            <person name="Grigoriev I.V."/>
            <person name="Hibbett D.S."/>
            <person name="Martin F."/>
        </authorList>
    </citation>
    <scope>NUCLEOTIDE SEQUENCE [LARGE SCALE GENOMIC DNA]</scope>
    <source>
        <strain evidence="2 3">FD-317 M1</strain>
    </source>
</reference>
<name>A0A0D0CXL3_9AGAR</name>
<feature type="region of interest" description="Disordered" evidence="1">
    <location>
        <begin position="365"/>
        <end position="453"/>
    </location>
</feature>
<evidence type="ECO:0000313" key="2">
    <source>
        <dbReference type="EMBL" id="KIK60973.1"/>
    </source>
</evidence>
<dbReference type="HOGENOM" id="CLU_334952_0_0_1"/>
<feature type="compositionally biased region" description="Polar residues" evidence="1">
    <location>
        <begin position="221"/>
        <end position="237"/>
    </location>
</feature>
<feature type="region of interest" description="Disordered" evidence="1">
    <location>
        <begin position="572"/>
        <end position="640"/>
    </location>
</feature>
<feature type="region of interest" description="Disordered" evidence="1">
    <location>
        <begin position="122"/>
        <end position="165"/>
    </location>
</feature>
<dbReference type="Proteomes" id="UP000053593">
    <property type="component" value="Unassembled WGS sequence"/>
</dbReference>